<dbReference type="Proteomes" id="UP000319783">
    <property type="component" value="Unassembled WGS sequence"/>
</dbReference>
<organism evidence="1 2">
    <name type="scientific">Candidatus Jettenia ecosi</name>
    <dbReference type="NCBI Taxonomy" id="2494326"/>
    <lineage>
        <taxon>Bacteria</taxon>
        <taxon>Pseudomonadati</taxon>
        <taxon>Planctomycetota</taxon>
        <taxon>Candidatus Brocadiia</taxon>
        <taxon>Candidatus Brocadiales</taxon>
        <taxon>Candidatus Brocadiaceae</taxon>
        <taxon>Candidatus Jettenia</taxon>
    </lineage>
</organism>
<comment type="caution">
    <text evidence="1">The sequence shown here is derived from an EMBL/GenBank/DDBJ whole genome shotgun (WGS) entry which is preliminary data.</text>
</comment>
<proteinExistence type="predicted"/>
<sequence length="40" mass="4414">MDLSIIKKSFGSVINKLFPFQCLYGTIAEKVIVVIISIQG</sequence>
<dbReference type="EMBL" id="SULG01000020">
    <property type="protein sequence ID" value="TLD42431.1"/>
    <property type="molecule type" value="Genomic_DNA"/>
</dbReference>
<protein>
    <submittedName>
        <fullName evidence="1">Uncharacterized protein</fullName>
    </submittedName>
</protein>
<name>A0A533QIB6_9BACT</name>
<reference evidence="1 2" key="1">
    <citation type="submission" date="2019-04" db="EMBL/GenBank/DDBJ databases">
        <title>Genome of a novel bacterium Candidatus Jettenia ecosi reconstructed from metagenome of an anammox bioreactor.</title>
        <authorList>
            <person name="Mardanov A.V."/>
            <person name="Beletsky A.V."/>
            <person name="Ravin N.V."/>
            <person name="Botchkova E.A."/>
            <person name="Litti Y.V."/>
            <person name="Nozhevnikova A.N."/>
        </authorList>
    </citation>
    <scope>NUCLEOTIDE SEQUENCE [LARGE SCALE GENOMIC DNA]</scope>
    <source>
        <strain evidence="1">J2</strain>
    </source>
</reference>
<gene>
    <name evidence="1" type="ORF">JETT_1266</name>
</gene>
<dbReference type="AlphaFoldDB" id="A0A533QIB6"/>
<accession>A0A533QIB6</accession>
<evidence type="ECO:0000313" key="1">
    <source>
        <dbReference type="EMBL" id="TLD42431.1"/>
    </source>
</evidence>
<evidence type="ECO:0000313" key="2">
    <source>
        <dbReference type="Proteomes" id="UP000319783"/>
    </source>
</evidence>